<dbReference type="Proteomes" id="UP001627154">
    <property type="component" value="Unassembled WGS sequence"/>
</dbReference>
<dbReference type="InterPro" id="IPR013783">
    <property type="entry name" value="Ig-like_fold"/>
</dbReference>
<dbReference type="Pfam" id="PF22666">
    <property type="entry name" value="Glyco_hydro_2_N2"/>
    <property type="match status" value="1"/>
</dbReference>
<keyword evidence="15" id="KW-0458">Lysosome</keyword>
<evidence type="ECO:0000256" key="14">
    <source>
        <dbReference type="ARBA" id="ARBA00023180"/>
    </source>
</evidence>
<dbReference type="SUPFAM" id="SSF51445">
    <property type="entry name" value="(Trans)glycosidases"/>
    <property type="match status" value="1"/>
</dbReference>
<evidence type="ECO:0000256" key="5">
    <source>
        <dbReference type="ARBA" id="ARBA00004740"/>
    </source>
</evidence>
<comment type="subunit">
    <text evidence="6">Monomer.</text>
</comment>
<evidence type="ECO:0000256" key="12">
    <source>
        <dbReference type="ARBA" id="ARBA00022801"/>
    </source>
</evidence>
<evidence type="ECO:0000256" key="10">
    <source>
        <dbReference type="ARBA" id="ARBA00022525"/>
    </source>
</evidence>
<dbReference type="Gene3D" id="2.60.40.10">
    <property type="entry name" value="Immunoglobulins"/>
    <property type="match status" value="3"/>
</dbReference>
<dbReference type="Pfam" id="PF02836">
    <property type="entry name" value="Glyco_hydro_2_C"/>
    <property type="match status" value="1"/>
</dbReference>
<organism evidence="28 29">
    <name type="scientific">Trichogramma kaykai</name>
    <dbReference type="NCBI Taxonomy" id="54128"/>
    <lineage>
        <taxon>Eukaryota</taxon>
        <taxon>Metazoa</taxon>
        <taxon>Ecdysozoa</taxon>
        <taxon>Arthropoda</taxon>
        <taxon>Hexapoda</taxon>
        <taxon>Insecta</taxon>
        <taxon>Pterygota</taxon>
        <taxon>Neoptera</taxon>
        <taxon>Endopterygota</taxon>
        <taxon>Hymenoptera</taxon>
        <taxon>Apocrita</taxon>
        <taxon>Proctotrupomorpha</taxon>
        <taxon>Chalcidoidea</taxon>
        <taxon>Trichogrammatidae</taxon>
        <taxon>Trichogramma</taxon>
    </lineage>
</organism>
<feature type="domain" description="Mannosidase Ig/CBM-like" evidence="26">
    <location>
        <begin position="702"/>
        <end position="802"/>
    </location>
</feature>
<dbReference type="InterPro" id="IPR036156">
    <property type="entry name" value="Beta-gal/glucu_dom_sf"/>
</dbReference>
<dbReference type="FunFam" id="3.20.20.80:FF:000035">
    <property type="entry name" value="Mannosidase beta"/>
    <property type="match status" value="1"/>
</dbReference>
<keyword evidence="13" id="KW-1015">Disulfide bond</keyword>
<evidence type="ECO:0000256" key="15">
    <source>
        <dbReference type="ARBA" id="ARBA00023228"/>
    </source>
</evidence>
<accession>A0ABD2X0Q1</accession>
<dbReference type="InterPro" id="IPR041447">
    <property type="entry name" value="Mannosidase_ig"/>
</dbReference>
<dbReference type="InterPro" id="IPR006103">
    <property type="entry name" value="Glyco_hydro_2_cat"/>
</dbReference>
<dbReference type="InterPro" id="IPR008979">
    <property type="entry name" value="Galactose-bd-like_sf"/>
</dbReference>
<comment type="catalytic activity">
    <reaction evidence="1">
        <text>Hydrolysis of terminal, non-reducing beta-D-mannose residues in beta-D-mannosides.</text>
        <dbReference type="EC" id="3.2.1.25"/>
    </reaction>
</comment>
<feature type="domain" description="Glycoside hydrolase family 2 immunoglobulin-like beta-sandwich" evidence="23">
    <location>
        <begin position="218"/>
        <end position="325"/>
    </location>
</feature>
<dbReference type="InterPro" id="IPR041625">
    <property type="entry name" value="Beta-mannosidase_Ig"/>
</dbReference>
<comment type="similarity">
    <text evidence="19">Belongs to the glycosyl hydrolase 2 family. Beta-mannosidase B subfamily.</text>
</comment>
<dbReference type="EMBL" id="JBJJXI010000059">
    <property type="protein sequence ID" value="KAL3398538.1"/>
    <property type="molecule type" value="Genomic_DNA"/>
</dbReference>
<evidence type="ECO:0000256" key="3">
    <source>
        <dbReference type="ARBA" id="ARBA00004371"/>
    </source>
</evidence>
<feature type="domain" description="Beta-mannosidase-like galactose-binding" evidence="27">
    <location>
        <begin position="40"/>
        <end position="203"/>
    </location>
</feature>
<sequence>MIWQKKILLCVIIWAAKCSSISLNGKWNGRLEPTGMPFIAEIPGGIYTDLETNGYIKNNLLGFNDLINRVVANETVVYKTNFEVDGALLKAKKVILIFNGLDTFGTIYVNNEVIGKASNMFLEYKYDIKNVLKSGNNELKIILESSVLTAKKLFDAQSLDYIVYPKCVPEVYNGECHVNHIRKMQASFGWDWGPAFPSMGIWKNVDLEPVELALISRVTADVSKINDSWKIDVLIFLESFESTELVDKSINIECAIKELNLNYRSDVKVTTSDNITSASYSINVPLNEIELWWPNGYGKQNLYTLSLKIDIENVITEKELKLGFRTVELVQEPLKKGLSFYFKVNGIPIFAKGSNWIPSSIFPEKLEDKKTLTDLLKASKDTHMNMMRVWGGGVYESDLFYDIADEYGIMIWQDFMFACNMYPSTEEFLENVKNEVVQNMLRLKHHPSIVIWAGNNENEAALYGNWYGTAGQRVYNEDYVKLYVDTIKKWAVKIDRTRPFVVSSPSNGLYSEQMNYTNSNPYSNLYGDVHYYNYLKNSWDINQYPITRFASEYGFQALPSVWTLMSAIEKSTDLELGSEFMKHRQHLPAGNSIFKILISKNFLIPNTNDSLLDLINFIYLTQVNQAVSMRIETESYRQMKSHFNDLDEGMTMGALYWQLNDVWQAPSWSSIDFLGRWKMLHYYVKDFFAPVIITTRLDKADTLSIYIVSDLLTPLSNISIEMLIYDWRVSKLIQTKKITGINVAPNESKLVTQYWIVTFLQAAGCGSEDEAKLNCMIELLLKNADDSLIAPANYVYPAPLKDISLPQDSVEVRVLPENVFNKAQKEFEIEVTSQKLALFVWLELKSVNGRFSENGFHVLMGKKQITFYAAEPTFAKNISDNLMVTTLSRIYNPSLRSLDLQIIVDEIIKLNKI</sequence>
<dbReference type="Gene3D" id="2.60.120.260">
    <property type="entry name" value="Galactose-binding domain-like"/>
    <property type="match status" value="1"/>
</dbReference>
<evidence type="ECO:0000256" key="22">
    <source>
        <dbReference type="SAM" id="SignalP"/>
    </source>
</evidence>
<feature type="domain" description="Beta-mannosidase Ig-fold" evidence="25">
    <location>
        <begin position="821"/>
        <end position="888"/>
    </location>
</feature>
<keyword evidence="16" id="KW-0326">Glycosidase</keyword>
<dbReference type="Gene3D" id="3.20.20.80">
    <property type="entry name" value="Glycosidases"/>
    <property type="match status" value="1"/>
</dbReference>
<keyword evidence="29" id="KW-1185">Reference proteome</keyword>
<dbReference type="InterPro" id="IPR050887">
    <property type="entry name" value="Beta-mannosidase_GH2"/>
</dbReference>
<keyword evidence="11 22" id="KW-0732">Signal</keyword>
<evidence type="ECO:0000256" key="13">
    <source>
        <dbReference type="ARBA" id="ARBA00023157"/>
    </source>
</evidence>
<comment type="caution">
    <text evidence="28">The sequence shown here is derived from an EMBL/GenBank/DDBJ whole genome shotgun (WGS) entry which is preliminary data.</text>
</comment>
<dbReference type="InterPro" id="IPR006102">
    <property type="entry name" value="Ig-like_GH2"/>
</dbReference>
<evidence type="ECO:0000256" key="4">
    <source>
        <dbReference type="ARBA" id="ARBA00004613"/>
    </source>
</evidence>
<evidence type="ECO:0000256" key="8">
    <source>
        <dbReference type="ARBA" id="ARBA00012754"/>
    </source>
</evidence>
<dbReference type="Pfam" id="PF00703">
    <property type="entry name" value="Glyco_hydro_2"/>
    <property type="match status" value="1"/>
</dbReference>
<evidence type="ECO:0000259" key="23">
    <source>
        <dbReference type="Pfam" id="PF00703"/>
    </source>
</evidence>
<reference evidence="28 29" key="1">
    <citation type="journal article" date="2024" name="bioRxiv">
        <title>A reference genome for Trichogramma kaykai: A tiny desert-dwelling parasitoid wasp with competing sex-ratio distorters.</title>
        <authorList>
            <person name="Culotta J."/>
            <person name="Lindsey A.R."/>
        </authorList>
    </citation>
    <scope>NUCLEOTIDE SEQUENCE [LARGE SCALE GENOMIC DNA]</scope>
    <source>
        <strain evidence="28 29">KSX58</strain>
    </source>
</reference>
<dbReference type="Pfam" id="PF17786">
    <property type="entry name" value="Mannosidase_ig"/>
    <property type="match status" value="1"/>
</dbReference>
<evidence type="ECO:0000259" key="27">
    <source>
        <dbReference type="Pfam" id="PF22666"/>
    </source>
</evidence>
<dbReference type="FunFam" id="2.60.120.260:FF:000060">
    <property type="entry name" value="Probable beta-mannosidase"/>
    <property type="match status" value="1"/>
</dbReference>
<feature type="domain" description="Glycoside hydrolase family 2 catalytic" evidence="24">
    <location>
        <begin position="408"/>
        <end position="560"/>
    </location>
</feature>
<evidence type="ECO:0000259" key="24">
    <source>
        <dbReference type="Pfam" id="PF02836"/>
    </source>
</evidence>
<dbReference type="Pfam" id="PF17753">
    <property type="entry name" value="Ig_mannosidase"/>
    <property type="match status" value="1"/>
</dbReference>
<proteinExistence type="inferred from homology"/>
<keyword evidence="12" id="KW-0378">Hydrolase</keyword>
<dbReference type="GO" id="GO:0005576">
    <property type="term" value="C:extracellular region"/>
    <property type="evidence" value="ECO:0007669"/>
    <property type="project" value="UniProtKB-SubCell"/>
</dbReference>
<name>A0ABD2X0Q1_9HYME</name>
<dbReference type="InterPro" id="IPR054593">
    <property type="entry name" value="Beta-mannosidase-like_N2"/>
</dbReference>
<evidence type="ECO:0000313" key="28">
    <source>
        <dbReference type="EMBL" id="KAL3398538.1"/>
    </source>
</evidence>
<feature type="signal peptide" evidence="22">
    <location>
        <begin position="1"/>
        <end position="18"/>
    </location>
</feature>
<evidence type="ECO:0000256" key="20">
    <source>
        <dbReference type="ARBA" id="ARBA00041069"/>
    </source>
</evidence>
<keyword evidence="10" id="KW-0964">Secreted</keyword>
<comment type="subunit">
    <text evidence="7">Homodimer.</text>
</comment>
<comment type="function">
    <text evidence="2">Exoglycosidase that cleaves the single beta-linked mannose residue from the non-reducing end of all N-linked glycoprotein oligosaccharides.</text>
</comment>
<dbReference type="GO" id="GO:0004567">
    <property type="term" value="F:beta-mannosidase activity"/>
    <property type="evidence" value="ECO:0007669"/>
    <property type="project" value="UniProtKB-EC"/>
</dbReference>
<evidence type="ECO:0000256" key="7">
    <source>
        <dbReference type="ARBA" id="ARBA00011738"/>
    </source>
</evidence>
<evidence type="ECO:0000256" key="2">
    <source>
        <dbReference type="ARBA" id="ARBA00003150"/>
    </source>
</evidence>
<dbReference type="PANTHER" id="PTHR43730:SF1">
    <property type="entry name" value="BETA-MANNOSIDASE"/>
    <property type="match status" value="1"/>
</dbReference>
<dbReference type="SUPFAM" id="SSF49785">
    <property type="entry name" value="Galactose-binding domain-like"/>
    <property type="match status" value="1"/>
</dbReference>
<dbReference type="SUPFAM" id="SSF49303">
    <property type="entry name" value="beta-Galactosidase/glucuronidase domain"/>
    <property type="match status" value="3"/>
</dbReference>
<evidence type="ECO:0000259" key="25">
    <source>
        <dbReference type="Pfam" id="PF17753"/>
    </source>
</evidence>
<gene>
    <name evidence="28" type="ORF">TKK_007683</name>
</gene>
<dbReference type="GO" id="GO:0005764">
    <property type="term" value="C:lysosome"/>
    <property type="evidence" value="ECO:0007669"/>
    <property type="project" value="UniProtKB-SubCell"/>
</dbReference>
<evidence type="ECO:0000256" key="17">
    <source>
        <dbReference type="ARBA" id="ARBA00032581"/>
    </source>
</evidence>
<evidence type="ECO:0000256" key="18">
    <source>
        <dbReference type="ARBA" id="ARBA00033445"/>
    </source>
</evidence>
<evidence type="ECO:0000256" key="1">
    <source>
        <dbReference type="ARBA" id="ARBA00000829"/>
    </source>
</evidence>
<evidence type="ECO:0000256" key="16">
    <source>
        <dbReference type="ARBA" id="ARBA00023295"/>
    </source>
</evidence>
<feature type="chain" id="PRO_5044799381" description="Beta-mannosidase" evidence="22">
    <location>
        <begin position="19"/>
        <end position="913"/>
    </location>
</feature>
<comment type="pathway">
    <text evidence="5">Glycan metabolism; N-glycan degradation.</text>
</comment>
<evidence type="ECO:0000256" key="6">
    <source>
        <dbReference type="ARBA" id="ARBA00011245"/>
    </source>
</evidence>
<evidence type="ECO:0000259" key="26">
    <source>
        <dbReference type="Pfam" id="PF17786"/>
    </source>
</evidence>
<dbReference type="EC" id="3.2.1.25" evidence="8"/>
<evidence type="ECO:0000256" key="9">
    <source>
        <dbReference type="ARBA" id="ARBA00015707"/>
    </source>
</evidence>
<evidence type="ECO:0000256" key="19">
    <source>
        <dbReference type="ARBA" id="ARBA00038429"/>
    </source>
</evidence>
<keyword evidence="14" id="KW-0325">Glycoprotein</keyword>
<evidence type="ECO:0000256" key="11">
    <source>
        <dbReference type="ARBA" id="ARBA00022729"/>
    </source>
</evidence>
<dbReference type="PANTHER" id="PTHR43730">
    <property type="entry name" value="BETA-MANNOSIDASE"/>
    <property type="match status" value="1"/>
</dbReference>
<evidence type="ECO:0000313" key="29">
    <source>
        <dbReference type="Proteomes" id="UP001627154"/>
    </source>
</evidence>
<dbReference type="InterPro" id="IPR017853">
    <property type="entry name" value="GH"/>
</dbReference>
<dbReference type="AlphaFoldDB" id="A0ABD2X0Q1"/>
<protein>
    <recommendedName>
        <fullName evidence="9">Beta-mannosidase</fullName>
        <ecNumber evidence="8">3.2.1.25</ecNumber>
    </recommendedName>
    <alternativeName>
        <fullName evidence="20">Beta-mannosidase B</fullName>
    </alternativeName>
    <alternativeName>
        <fullName evidence="17">Lysosomal beta A mannosidase</fullName>
    </alternativeName>
    <alternativeName>
        <fullName evidence="18">Mannanase</fullName>
    </alternativeName>
    <alternativeName>
        <fullName evidence="21">Mannanase B</fullName>
    </alternativeName>
</protein>
<evidence type="ECO:0000256" key="21">
    <source>
        <dbReference type="ARBA" id="ARBA00041614"/>
    </source>
</evidence>
<comment type="subcellular location">
    <subcellularLocation>
        <location evidence="3">Lysosome</location>
    </subcellularLocation>
    <subcellularLocation>
        <location evidence="4">Secreted</location>
    </subcellularLocation>
</comment>